<gene>
    <name evidence="3" type="ORF">OSTQU699_LOCUS1165</name>
</gene>
<dbReference type="Gene3D" id="3.40.50.720">
    <property type="entry name" value="NAD(P)-binding Rossmann-like Domain"/>
    <property type="match status" value="1"/>
</dbReference>
<evidence type="ECO:0000313" key="4">
    <source>
        <dbReference type="Proteomes" id="UP000708148"/>
    </source>
</evidence>
<dbReference type="GO" id="GO:0005739">
    <property type="term" value="C:mitochondrion"/>
    <property type="evidence" value="ECO:0007669"/>
    <property type="project" value="TreeGrafter"/>
</dbReference>
<dbReference type="PANTHER" id="PTHR12286:SF5">
    <property type="entry name" value="SACCHAROPINE DEHYDROGENASE-LIKE OXIDOREDUCTASE"/>
    <property type="match status" value="1"/>
</dbReference>
<evidence type="ECO:0000313" key="3">
    <source>
        <dbReference type="EMBL" id="CAD7695804.1"/>
    </source>
</evidence>
<organism evidence="3 4">
    <name type="scientific">Ostreobium quekettii</name>
    <dbReference type="NCBI Taxonomy" id="121088"/>
    <lineage>
        <taxon>Eukaryota</taxon>
        <taxon>Viridiplantae</taxon>
        <taxon>Chlorophyta</taxon>
        <taxon>core chlorophytes</taxon>
        <taxon>Ulvophyceae</taxon>
        <taxon>TCBD clade</taxon>
        <taxon>Bryopsidales</taxon>
        <taxon>Ostreobineae</taxon>
        <taxon>Ostreobiaceae</taxon>
        <taxon>Ostreobium</taxon>
    </lineage>
</organism>
<dbReference type="InterPro" id="IPR036291">
    <property type="entry name" value="NAD(P)-bd_dom_sf"/>
</dbReference>
<keyword evidence="4" id="KW-1185">Reference proteome</keyword>
<dbReference type="GO" id="GO:0005811">
    <property type="term" value="C:lipid droplet"/>
    <property type="evidence" value="ECO:0007669"/>
    <property type="project" value="TreeGrafter"/>
</dbReference>
<evidence type="ECO:0000256" key="1">
    <source>
        <dbReference type="ARBA" id="ARBA00038048"/>
    </source>
</evidence>
<proteinExistence type="inferred from homology"/>
<dbReference type="Pfam" id="PF03435">
    <property type="entry name" value="Sacchrp_dh_NADP"/>
    <property type="match status" value="1"/>
</dbReference>
<feature type="domain" description="Saccharopine dehydrogenase NADP binding" evidence="2">
    <location>
        <begin position="18"/>
        <end position="149"/>
    </location>
</feature>
<dbReference type="InterPro" id="IPR051276">
    <property type="entry name" value="Saccharopine_DH-like_oxidrdct"/>
</dbReference>
<comment type="caution">
    <text evidence="3">The sequence shown here is derived from an EMBL/GenBank/DDBJ whole genome shotgun (WGS) entry which is preliminary data.</text>
</comment>
<dbReference type="PANTHER" id="PTHR12286">
    <property type="entry name" value="SACCHAROPINE DEHYDROGENASE-LIKE OXIDOREDUCTASE"/>
    <property type="match status" value="1"/>
</dbReference>
<dbReference type="Proteomes" id="UP000708148">
    <property type="component" value="Unassembled WGS sequence"/>
</dbReference>
<reference evidence="3" key="1">
    <citation type="submission" date="2020-12" db="EMBL/GenBank/DDBJ databases">
        <authorList>
            <person name="Iha C."/>
        </authorList>
    </citation>
    <scope>NUCLEOTIDE SEQUENCE</scope>
</reference>
<comment type="similarity">
    <text evidence="1">Belongs to the saccharopine dehydrogenase family.</text>
</comment>
<dbReference type="AlphaFoldDB" id="A0A8S1IX80"/>
<dbReference type="GO" id="GO:0005886">
    <property type="term" value="C:plasma membrane"/>
    <property type="evidence" value="ECO:0007669"/>
    <property type="project" value="TreeGrafter"/>
</dbReference>
<sequence length="423" mass="45925">MAAQDTATAPGGARPYQIIVWGATGYTGRLVCERLATEYQGKCRWAMAGRNEGKLRAVRNDLEKIDARCKDVPLIIADAEDQASIDKMVAQTEVIIATAGPFALCGECIVDASVRMGTHYCDVTGETPWVRGIIRKYHDAAKDRGVNIVPFCGQDSVPSDIGAWFVVNHMKTKLGRKCARVEGVITKLKAGLSGGTLKTISLMVSKDSAVIADPYCLDPPESRRGSDGPDQICPAYQKELGVWTGPFLGGGFNTRVVRRSNALLGHVYGDDFKYTESWSQGSWLKACMLTLLVMFVMSYFKSRFLQWLFGRWAPKPGEGPSREERSKGLWEFCMVGVTQEEAGAKPTIVKATVGDPHDPYTSTAIMVVESALCMSMEQDGLKKAGVMRGGVLTPATAMGPVLLDRLRNAGVTIALQEPGTEAQ</sequence>
<dbReference type="InterPro" id="IPR005097">
    <property type="entry name" value="Sacchrp_dh_NADP-bd"/>
</dbReference>
<dbReference type="EMBL" id="CAJHUC010000391">
    <property type="protein sequence ID" value="CAD7695804.1"/>
    <property type="molecule type" value="Genomic_DNA"/>
</dbReference>
<dbReference type="OrthoDB" id="10268090at2759"/>
<evidence type="ECO:0000259" key="2">
    <source>
        <dbReference type="Pfam" id="PF03435"/>
    </source>
</evidence>
<dbReference type="GO" id="GO:0009247">
    <property type="term" value="P:glycolipid biosynthetic process"/>
    <property type="evidence" value="ECO:0007669"/>
    <property type="project" value="TreeGrafter"/>
</dbReference>
<dbReference type="SUPFAM" id="SSF51735">
    <property type="entry name" value="NAD(P)-binding Rossmann-fold domains"/>
    <property type="match status" value="1"/>
</dbReference>
<protein>
    <recommendedName>
        <fullName evidence="2">Saccharopine dehydrogenase NADP binding domain-containing protein</fullName>
    </recommendedName>
</protein>
<accession>A0A8S1IX80</accession>
<name>A0A8S1IX80_9CHLO</name>